<dbReference type="EMBL" id="VMBG01000003">
    <property type="protein sequence ID" value="TSJ75834.1"/>
    <property type="molecule type" value="Genomic_DNA"/>
</dbReference>
<dbReference type="AlphaFoldDB" id="A0A556QGR9"/>
<feature type="transmembrane region" description="Helical" evidence="1">
    <location>
        <begin position="79"/>
        <end position="100"/>
    </location>
</feature>
<evidence type="ECO:0000313" key="2">
    <source>
        <dbReference type="EMBL" id="TSJ75834.1"/>
    </source>
</evidence>
<protein>
    <recommendedName>
        <fullName evidence="4">DUF4345 domain-containing protein</fullName>
    </recommendedName>
</protein>
<evidence type="ECO:0008006" key="4">
    <source>
        <dbReference type="Google" id="ProtNLM"/>
    </source>
</evidence>
<proteinExistence type="predicted"/>
<evidence type="ECO:0000256" key="1">
    <source>
        <dbReference type="SAM" id="Phobius"/>
    </source>
</evidence>
<comment type="caution">
    <text evidence="2">The sequence shown here is derived from an EMBL/GenBank/DDBJ whole genome shotgun (WGS) entry which is preliminary data.</text>
</comment>
<organism evidence="2 3">
    <name type="scientific">Rariglobus hedericola</name>
    <dbReference type="NCBI Taxonomy" id="2597822"/>
    <lineage>
        <taxon>Bacteria</taxon>
        <taxon>Pseudomonadati</taxon>
        <taxon>Verrucomicrobiota</taxon>
        <taxon>Opitutia</taxon>
        <taxon>Opitutales</taxon>
        <taxon>Opitutaceae</taxon>
        <taxon>Rariglobus</taxon>
    </lineage>
</organism>
<feature type="transmembrane region" description="Helical" evidence="1">
    <location>
        <begin position="48"/>
        <end position="67"/>
    </location>
</feature>
<dbReference type="RefSeq" id="WP_144354107.1">
    <property type="nucleotide sequence ID" value="NZ_CBCRVV010000004.1"/>
</dbReference>
<name>A0A556QGR9_9BACT</name>
<accession>A0A556QGR9</accession>
<evidence type="ECO:0000313" key="3">
    <source>
        <dbReference type="Proteomes" id="UP000315648"/>
    </source>
</evidence>
<feature type="transmembrane region" description="Helical" evidence="1">
    <location>
        <begin position="112"/>
        <end position="133"/>
    </location>
</feature>
<gene>
    <name evidence="2" type="ORF">FPL22_16375</name>
</gene>
<dbReference type="OrthoDB" id="2678466at2"/>
<sequence>MMTELLIRCGALTHLGLAAAGLLMPRVTGLWAEARTFTPFARGLFRTYYMFIGFCLVSFGIGTWFLAEHLADGSVLARAVCAFLAGFWILRVVAAVWLIDVSPFLTNVWYRIGYHTLNVVFSGLPLIYFWVAFKK</sequence>
<reference evidence="2 3" key="1">
    <citation type="submission" date="2019-07" db="EMBL/GenBank/DDBJ databases">
        <title>Description of 53C-WASEF.</title>
        <authorList>
            <person name="Pitt A."/>
            <person name="Hahn M.W."/>
        </authorList>
    </citation>
    <scope>NUCLEOTIDE SEQUENCE [LARGE SCALE GENOMIC DNA]</scope>
    <source>
        <strain evidence="2 3">53C-WASEF</strain>
    </source>
</reference>
<keyword evidence="1" id="KW-0472">Membrane</keyword>
<keyword evidence="1" id="KW-0812">Transmembrane</keyword>
<keyword evidence="1" id="KW-1133">Transmembrane helix</keyword>
<dbReference type="Proteomes" id="UP000315648">
    <property type="component" value="Unassembled WGS sequence"/>
</dbReference>
<keyword evidence="3" id="KW-1185">Reference proteome</keyword>